<dbReference type="CTD" id="132949"/>
<dbReference type="InterPro" id="IPR052091">
    <property type="entry name" value="Beta-ala_Activ/Resist"/>
</dbReference>
<name>A0A6J2KKW2_BOMMA</name>
<evidence type="ECO:0000259" key="1">
    <source>
        <dbReference type="Pfam" id="PF00501"/>
    </source>
</evidence>
<organism evidence="3 4">
    <name type="scientific">Bombyx mandarina</name>
    <name type="common">Wild silk moth</name>
    <name type="synonym">Wild silkworm</name>
    <dbReference type="NCBI Taxonomy" id="7092"/>
    <lineage>
        <taxon>Eukaryota</taxon>
        <taxon>Metazoa</taxon>
        <taxon>Ecdysozoa</taxon>
        <taxon>Arthropoda</taxon>
        <taxon>Hexapoda</taxon>
        <taxon>Insecta</taxon>
        <taxon>Pterygota</taxon>
        <taxon>Neoptera</taxon>
        <taxon>Endopterygota</taxon>
        <taxon>Lepidoptera</taxon>
        <taxon>Glossata</taxon>
        <taxon>Ditrysia</taxon>
        <taxon>Bombycoidea</taxon>
        <taxon>Bombycidae</taxon>
        <taxon>Bombycinae</taxon>
        <taxon>Bombyx</taxon>
    </lineage>
</organism>
<dbReference type="InterPro" id="IPR045851">
    <property type="entry name" value="AMP-bd_C_sf"/>
</dbReference>
<evidence type="ECO:0000313" key="3">
    <source>
        <dbReference type="Proteomes" id="UP000504629"/>
    </source>
</evidence>
<dbReference type="InterPro" id="IPR042099">
    <property type="entry name" value="ANL_N_sf"/>
</dbReference>
<dbReference type="RefSeq" id="XP_028042755.1">
    <property type="nucleotide sequence ID" value="XM_028186954.1"/>
</dbReference>
<dbReference type="PANTHER" id="PTHR44394:SF1">
    <property type="entry name" value="BETA-ALANINE-ACTIVATING ENZYME"/>
    <property type="match status" value="1"/>
</dbReference>
<dbReference type="Pfam" id="PF13570">
    <property type="entry name" value="Beta-prop_ACSF4"/>
    <property type="match status" value="1"/>
</dbReference>
<protein>
    <submittedName>
        <fullName evidence="4">Beta-alanine-activating enzyme</fullName>
    </submittedName>
</protein>
<keyword evidence="3" id="KW-1185">Reference proteome</keyword>
<dbReference type="AlphaFoldDB" id="A0A6J2KKW2"/>
<proteinExistence type="predicted"/>
<dbReference type="InterPro" id="IPR000873">
    <property type="entry name" value="AMP-dep_synth/lig_dom"/>
</dbReference>
<accession>A0A6J2KKW2</accession>
<dbReference type="InterPro" id="IPR011047">
    <property type="entry name" value="Quinoprotein_ADH-like_sf"/>
</dbReference>
<dbReference type="InterPro" id="IPR002372">
    <property type="entry name" value="PQQ_rpt_dom"/>
</dbReference>
<dbReference type="Gene3D" id="3.40.50.12780">
    <property type="entry name" value="N-terminal domain of ligase-like"/>
    <property type="match status" value="1"/>
</dbReference>
<dbReference type="Gene3D" id="2.40.10.480">
    <property type="match status" value="1"/>
</dbReference>
<dbReference type="KEGG" id="bman:114252490"/>
<evidence type="ECO:0000313" key="4">
    <source>
        <dbReference type="RefSeq" id="XP_028042755.1"/>
    </source>
</evidence>
<dbReference type="Pfam" id="PF00501">
    <property type="entry name" value="AMP-binding"/>
    <property type="match status" value="1"/>
</dbReference>
<dbReference type="Proteomes" id="UP000504629">
    <property type="component" value="Unplaced"/>
</dbReference>
<dbReference type="InterPro" id="IPR015943">
    <property type="entry name" value="WD40/YVTN_repeat-like_dom_sf"/>
</dbReference>
<gene>
    <name evidence="4" type="primary">LOC114252490</name>
</gene>
<dbReference type="GO" id="GO:0043041">
    <property type="term" value="P:amino acid activation for nonribosomal peptide biosynthetic process"/>
    <property type="evidence" value="ECO:0007669"/>
    <property type="project" value="TreeGrafter"/>
</dbReference>
<dbReference type="Gene3D" id="3.30.300.30">
    <property type="match status" value="1"/>
</dbReference>
<dbReference type="PROSITE" id="PS00455">
    <property type="entry name" value="AMP_BINDING"/>
    <property type="match status" value="1"/>
</dbReference>
<dbReference type="InterPro" id="IPR018391">
    <property type="entry name" value="PQQ_b-propeller_rpt"/>
</dbReference>
<dbReference type="SMART" id="SM00564">
    <property type="entry name" value="PQQ"/>
    <property type="match status" value="3"/>
</dbReference>
<dbReference type="PANTHER" id="PTHR44394">
    <property type="entry name" value="BETA-ALANINE-ACTIVATING ENZYME"/>
    <property type="match status" value="1"/>
</dbReference>
<dbReference type="OrthoDB" id="408177at2759"/>
<evidence type="ECO:0000259" key="2">
    <source>
        <dbReference type="Pfam" id="PF13570"/>
    </source>
</evidence>
<sequence>MMTMNRGYYDVFMRTCARSPGNVAIRQYECGKYHTYTYSELYGVCEYVSQNLQQLKCNKGVIALVSEKNAIIPSVIAAAHKCCTSFIFLNSPQDIEIITGKIKLSAVIVINKNRDNVQLELFGKEPDTTASMFDLNILFYSCDTTAENNFVSQHSFIATTSGSTGEPKHIQVPIQCLQPNIDDLTKLFSITSKDVIYFSTPLTFDPSMVEILLACTNGASLLIAPDLTEVLFHEDNDNSVTFWQTTPSKFFQHSNENIKNKILCARSTLKVLALGGEPLNGIKILKELKHKNNKTRIFTLYGVTEMSCWASVAELDLNKVTTGDKEVPLGNCLSETELFVQPHEKNNTMGKIILASKTRKCILLNRKNGNKEENSIKFIDTGDIGEIRNGTVFYRGRVDDTIKRFGHKINLHSIESTVIQCPRVRACSCVWLQTPLLLIVYFSAETLSSQELLDFLKCKLDEKYWPDKVIRVDTLPTNAHGKTSKEILVNIYKKSNILENVENIKSYLFKELKALVNKDLNYEDIQSKSFFSLGGTSFLAVTICNKLSLTFPEVGKHILPHLLSHNKSIGDVLKTITQDTNCLENKFKKSIKRNRSTSSHGENSISYKKGADGIRNSNTVEFVVQWTFDTGKCVDASPALYKSESVLYVTVGSHSGKIVVMNANTGFIQGMIKLKSRIEAPILCVHDECVTSPCGVVGTYDGTVICFLLENCSVIWQINVGSMIKSKATYCKGVLYIASYDGNIRCIDILTSTIKETVHVSDQAISADLVLAKNEFILFGTLSGVCACLHVNTKTIIWQGSLKGPIFACPVLYDNDKYVIFAEVNGEIHCRTVEKGIKIWTYNGAKGNIFSSLCVKEINKFKWQMYFGCHDNNVYSVNITNFQPSLHWKTRVSSPVYSTPTIFNNKLILAASTDGKLWVMHSELGTVIAQYQLPGETFSSPIICDDHVFIGCRNDLLYSLKIDTK</sequence>
<feature type="domain" description="Pyrrolo-quinoline quinone repeat" evidence="2">
    <location>
        <begin position="630"/>
        <end position="962"/>
    </location>
</feature>
<dbReference type="Gene3D" id="2.130.10.10">
    <property type="entry name" value="YVTN repeat-like/Quinoprotein amine dehydrogenase"/>
    <property type="match status" value="1"/>
</dbReference>
<dbReference type="SUPFAM" id="SSF56801">
    <property type="entry name" value="Acetyl-CoA synthetase-like"/>
    <property type="match status" value="1"/>
</dbReference>
<feature type="domain" description="AMP-dependent synthetase/ligase" evidence="1">
    <location>
        <begin position="14"/>
        <end position="321"/>
    </location>
</feature>
<dbReference type="InterPro" id="IPR020845">
    <property type="entry name" value="AMP-binding_CS"/>
</dbReference>
<reference evidence="4" key="1">
    <citation type="submission" date="2025-08" db="UniProtKB">
        <authorList>
            <consortium name="RefSeq"/>
        </authorList>
    </citation>
    <scope>IDENTIFICATION</scope>
    <source>
        <tissue evidence="4">Silk gland</tissue>
    </source>
</reference>
<dbReference type="GeneID" id="114252490"/>
<dbReference type="SUPFAM" id="SSF50998">
    <property type="entry name" value="Quinoprotein alcohol dehydrogenase-like"/>
    <property type="match status" value="1"/>
</dbReference>